<dbReference type="GO" id="GO:0043130">
    <property type="term" value="F:ubiquitin binding"/>
    <property type="evidence" value="ECO:0007669"/>
    <property type="project" value="InterPro"/>
</dbReference>
<dbReference type="InterPro" id="IPR036028">
    <property type="entry name" value="SH3-like_dom_sf"/>
</dbReference>
<name>A0A158PFR6_ANGCS</name>
<dbReference type="GO" id="GO:0043328">
    <property type="term" value="P:protein transport to vacuole involved in ubiquitin-dependent protein catabolic process via the multivesicular body sorting pathway"/>
    <property type="evidence" value="ECO:0007669"/>
    <property type="project" value="TreeGrafter"/>
</dbReference>
<dbReference type="InterPro" id="IPR008942">
    <property type="entry name" value="ENTH_VHS"/>
</dbReference>
<dbReference type="CDD" id="cd03568">
    <property type="entry name" value="VHS_STAM"/>
    <property type="match status" value="1"/>
</dbReference>
<dbReference type="SUPFAM" id="SSF48464">
    <property type="entry name" value="ENTH/VHS domain"/>
    <property type="match status" value="1"/>
</dbReference>
<dbReference type="GO" id="GO:0035091">
    <property type="term" value="F:phosphatidylinositol binding"/>
    <property type="evidence" value="ECO:0007669"/>
    <property type="project" value="InterPro"/>
</dbReference>
<evidence type="ECO:0000259" key="1">
    <source>
        <dbReference type="PROSITE" id="PS50179"/>
    </source>
</evidence>
<evidence type="ECO:0000313" key="3">
    <source>
        <dbReference type="Proteomes" id="UP000267027"/>
    </source>
</evidence>
<dbReference type="AlphaFoldDB" id="A0A158PFR6"/>
<accession>A0A158PFR6</accession>
<dbReference type="Gene3D" id="2.30.30.40">
    <property type="entry name" value="SH3 Domains"/>
    <property type="match status" value="1"/>
</dbReference>
<dbReference type="SUPFAM" id="SSF50044">
    <property type="entry name" value="SH3-domain"/>
    <property type="match status" value="1"/>
</dbReference>
<sequence>MTSLLQMGIFGDSSSPFDECIEKVTAEHLITENWAMILDVCDKVNADPRGPKNALLSIRKRLNHRDPHVVLLALSVLDSCWGNCGPAFRKEVSSASFINELQSKAVHSTRLISEKTRMMILKWVENECKSDPSLSLVSTLYKNLLADGYSFTSNETKKSDNKDIQAEEEEALVKAIALSLQEAEAPKTSRLYQLLDSNNSLPINGITNNNPNWWCGRIGVQQGLFPSSFVTSDLSEVKKEPVVTTATPPSPVPVIDESVLLRCIQMLEDCDPTGETPDPPELAAIEQASRSQGPLINARLAAIDTQINALSEVDMAIRDVLALYDQAVQQAHYQVGGQLVNPLCSVCCCKVIFD</sequence>
<dbReference type="PROSITE" id="PS50179">
    <property type="entry name" value="VHS"/>
    <property type="match status" value="1"/>
</dbReference>
<dbReference type="OMA" id="CNTSEDW"/>
<feature type="domain" description="VHS" evidence="1">
    <location>
        <begin position="24"/>
        <end position="152"/>
    </location>
</feature>
<dbReference type="InterPro" id="IPR050670">
    <property type="entry name" value="STAM"/>
</dbReference>
<dbReference type="OrthoDB" id="10068368at2759"/>
<dbReference type="PANTHER" id="PTHR45929">
    <property type="entry name" value="JAK PATHWAY SIGNAL TRANSDUCTION ADAPTOR MOLECULE"/>
    <property type="match status" value="1"/>
</dbReference>
<evidence type="ECO:0000313" key="4">
    <source>
        <dbReference type="WBParaSite" id="ACOC_0000431401-mRNA-1"/>
    </source>
</evidence>
<dbReference type="WBParaSite" id="ACOC_0000431401-mRNA-1">
    <property type="protein sequence ID" value="ACOC_0000431401-mRNA-1"/>
    <property type="gene ID" value="ACOC_0000431401"/>
</dbReference>
<dbReference type="InterPro" id="IPR003903">
    <property type="entry name" value="UIM_dom"/>
</dbReference>
<protein>
    <submittedName>
        <fullName evidence="4">VHS domain-containing protein</fullName>
    </submittedName>
</protein>
<keyword evidence="3" id="KW-1185">Reference proteome</keyword>
<dbReference type="InterPro" id="IPR002014">
    <property type="entry name" value="VHS_dom"/>
</dbReference>
<proteinExistence type="predicted"/>
<reference evidence="4" key="1">
    <citation type="submission" date="2016-04" db="UniProtKB">
        <authorList>
            <consortium name="WormBaseParasite"/>
        </authorList>
    </citation>
    <scope>IDENTIFICATION</scope>
</reference>
<dbReference type="Gene3D" id="1.20.5.1940">
    <property type="match status" value="1"/>
</dbReference>
<dbReference type="SMART" id="SM00288">
    <property type="entry name" value="VHS"/>
    <property type="match status" value="1"/>
</dbReference>
<dbReference type="Proteomes" id="UP000267027">
    <property type="component" value="Unassembled WGS sequence"/>
</dbReference>
<dbReference type="STRING" id="334426.A0A158PFR6"/>
<dbReference type="EMBL" id="UYYA01003811">
    <property type="protein sequence ID" value="VDM55900.1"/>
    <property type="molecule type" value="Genomic_DNA"/>
</dbReference>
<dbReference type="Pfam" id="PF00790">
    <property type="entry name" value="VHS"/>
    <property type="match status" value="1"/>
</dbReference>
<gene>
    <name evidence="2" type="ORF">ACOC_LOCUS4315</name>
</gene>
<organism evidence="4">
    <name type="scientific">Angiostrongylus costaricensis</name>
    <name type="common">Nematode worm</name>
    <dbReference type="NCBI Taxonomy" id="334426"/>
    <lineage>
        <taxon>Eukaryota</taxon>
        <taxon>Metazoa</taxon>
        <taxon>Ecdysozoa</taxon>
        <taxon>Nematoda</taxon>
        <taxon>Chromadorea</taxon>
        <taxon>Rhabditida</taxon>
        <taxon>Rhabditina</taxon>
        <taxon>Rhabditomorpha</taxon>
        <taxon>Strongyloidea</taxon>
        <taxon>Metastrongylidae</taxon>
        <taxon>Angiostrongylus</taxon>
    </lineage>
</organism>
<reference evidence="2 3" key="2">
    <citation type="submission" date="2018-11" db="EMBL/GenBank/DDBJ databases">
        <authorList>
            <consortium name="Pathogen Informatics"/>
        </authorList>
    </citation>
    <scope>NUCLEOTIDE SEQUENCE [LARGE SCALE GENOMIC DNA]</scope>
    <source>
        <strain evidence="2 3">Costa Rica</strain>
    </source>
</reference>
<evidence type="ECO:0000313" key="2">
    <source>
        <dbReference type="EMBL" id="VDM55900.1"/>
    </source>
</evidence>
<dbReference type="Gene3D" id="1.25.40.90">
    <property type="match status" value="1"/>
</dbReference>
<dbReference type="GO" id="GO:0033565">
    <property type="term" value="C:ESCRT-0 complex"/>
    <property type="evidence" value="ECO:0007669"/>
    <property type="project" value="TreeGrafter"/>
</dbReference>
<dbReference type="PROSITE" id="PS50330">
    <property type="entry name" value="UIM"/>
    <property type="match status" value="1"/>
</dbReference>
<dbReference type="PANTHER" id="PTHR45929:SF3">
    <property type="entry name" value="JAK PATHWAY SIGNAL TRANSDUCTION ADAPTOR MOLECULE"/>
    <property type="match status" value="1"/>
</dbReference>